<evidence type="ECO:0000259" key="5">
    <source>
        <dbReference type="PROSITE" id="PS50931"/>
    </source>
</evidence>
<accession>A0A931H930</accession>
<organism evidence="6 7">
    <name type="scientific">Caenimonas aquaedulcis</name>
    <dbReference type="NCBI Taxonomy" id="2793270"/>
    <lineage>
        <taxon>Bacteria</taxon>
        <taxon>Pseudomonadati</taxon>
        <taxon>Pseudomonadota</taxon>
        <taxon>Betaproteobacteria</taxon>
        <taxon>Burkholderiales</taxon>
        <taxon>Comamonadaceae</taxon>
        <taxon>Caenimonas</taxon>
    </lineage>
</organism>
<dbReference type="InterPro" id="IPR005119">
    <property type="entry name" value="LysR_subst-bd"/>
</dbReference>
<protein>
    <submittedName>
        <fullName evidence="6">LysR family transcriptional regulator</fullName>
    </submittedName>
</protein>
<dbReference type="AlphaFoldDB" id="A0A931H930"/>
<feature type="domain" description="HTH lysR-type" evidence="5">
    <location>
        <begin position="6"/>
        <end position="63"/>
    </location>
</feature>
<evidence type="ECO:0000256" key="3">
    <source>
        <dbReference type="ARBA" id="ARBA00023125"/>
    </source>
</evidence>
<comment type="similarity">
    <text evidence="1">Belongs to the LysR transcriptional regulatory family.</text>
</comment>
<dbReference type="GO" id="GO:0006351">
    <property type="term" value="P:DNA-templated transcription"/>
    <property type="evidence" value="ECO:0007669"/>
    <property type="project" value="TreeGrafter"/>
</dbReference>
<evidence type="ECO:0000313" key="6">
    <source>
        <dbReference type="EMBL" id="MBG9390593.1"/>
    </source>
</evidence>
<dbReference type="Gene3D" id="1.10.10.10">
    <property type="entry name" value="Winged helix-like DNA-binding domain superfamily/Winged helix DNA-binding domain"/>
    <property type="match status" value="1"/>
</dbReference>
<dbReference type="EMBL" id="JADWYS010000001">
    <property type="protein sequence ID" value="MBG9390593.1"/>
    <property type="molecule type" value="Genomic_DNA"/>
</dbReference>
<dbReference type="Proteomes" id="UP000651050">
    <property type="component" value="Unassembled WGS sequence"/>
</dbReference>
<dbReference type="InterPro" id="IPR036388">
    <property type="entry name" value="WH-like_DNA-bd_sf"/>
</dbReference>
<dbReference type="Gene3D" id="3.40.190.10">
    <property type="entry name" value="Periplasmic binding protein-like II"/>
    <property type="match status" value="2"/>
</dbReference>
<dbReference type="PROSITE" id="PS50931">
    <property type="entry name" value="HTH_LYSR"/>
    <property type="match status" value="1"/>
</dbReference>
<comment type="caution">
    <text evidence="6">The sequence shown here is derived from an EMBL/GenBank/DDBJ whole genome shotgun (WGS) entry which is preliminary data.</text>
</comment>
<reference evidence="6" key="1">
    <citation type="submission" date="2020-11" db="EMBL/GenBank/DDBJ databases">
        <title>Bacterial whole genome sequence for Caenimonas sp. DR4.4.</title>
        <authorList>
            <person name="Le V."/>
            <person name="Ko S.-R."/>
            <person name="Ahn C.-Y."/>
            <person name="Oh H.-M."/>
        </authorList>
    </citation>
    <scope>NUCLEOTIDE SEQUENCE</scope>
    <source>
        <strain evidence="6">DR4.4</strain>
    </source>
</reference>
<keyword evidence="4" id="KW-0804">Transcription</keyword>
<dbReference type="Pfam" id="PF03466">
    <property type="entry name" value="LysR_substrate"/>
    <property type="match status" value="1"/>
</dbReference>
<dbReference type="PRINTS" id="PR00039">
    <property type="entry name" value="HTHLYSR"/>
</dbReference>
<dbReference type="GO" id="GO:0003700">
    <property type="term" value="F:DNA-binding transcription factor activity"/>
    <property type="evidence" value="ECO:0007669"/>
    <property type="project" value="InterPro"/>
</dbReference>
<evidence type="ECO:0000313" key="7">
    <source>
        <dbReference type="Proteomes" id="UP000651050"/>
    </source>
</evidence>
<evidence type="ECO:0000256" key="2">
    <source>
        <dbReference type="ARBA" id="ARBA00023015"/>
    </source>
</evidence>
<dbReference type="SUPFAM" id="SSF46785">
    <property type="entry name" value="Winged helix' DNA-binding domain"/>
    <property type="match status" value="1"/>
</dbReference>
<proteinExistence type="inferred from homology"/>
<dbReference type="GO" id="GO:0043565">
    <property type="term" value="F:sequence-specific DNA binding"/>
    <property type="evidence" value="ECO:0007669"/>
    <property type="project" value="TreeGrafter"/>
</dbReference>
<dbReference type="RefSeq" id="WP_196988324.1">
    <property type="nucleotide sequence ID" value="NZ_JADWYS010000001.1"/>
</dbReference>
<dbReference type="PANTHER" id="PTHR30537:SF74">
    <property type="entry name" value="HTH-TYPE TRANSCRIPTIONAL REGULATOR TRPI"/>
    <property type="match status" value="1"/>
</dbReference>
<evidence type="ECO:0000256" key="1">
    <source>
        <dbReference type="ARBA" id="ARBA00009437"/>
    </source>
</evidence>
<sequence>MKRSQLPLTALRAFEVAARHRNLRAACEELSLTPGAVSQQVRVLEERLGVPLFDRTNGRYEPTDVGARLASRLTLSFNDLEGAVREVVDDAEPHRLRLKLAPTFATRWLAPRLESFFSHNRGIDLEIMSIASTSEITFEQCDFLVQFGTPPWPDLDEILLFHDELTVVCSPRVANSLKRPQDLAKQTLLHSSFRPDNWRQWFESAGLALAGANKGPKFPNALLASEAAISGAGVAVMQRAYVLNDLANGRLVEPLQHRARSPNGYYMTSSSRRRRERKIRDFSRWIRSLVEGSVNPA</sequence>
<evidence type="ECO:0000256" key="4">
    <source>
        <dbReference type="ARBA" id="ARBA00023163"/>
    </source>
</evidence>
<keyword evidence="2" id="KW-0805">Transcription regulation</keyword>
<dbReference type="InterPro" id="IPR036390">
    <property type="entry name" value="WH_DNA-bd_sf"/>
</dbReference>
<name>A0A931H930_9BURK</name>
<dbReference type="PANTHER" id="PTHR30537">
    <property type="entry name" value="HTH-TYPE TRANSCRIPTIONAL REGULATOR"/>
    <property type="match status" value="1"/>
</dbReference>
<keyword evidence="7" id="KW-1185">Reference proteome</keyword>
<gene>
    <name evidence="6" type="ORF">I5803_21355</name>
</gene>
<dbReference type="FunFam" id="3.40.190.10:FF:000017">
    <property type="entry name" value="Glycine cleavage system transcriptional activator"/>
    <property type="match status" value="1"/>
</dbReference>
<dbReference type="CDD" id="cd08432">
    <property type="entry name" value="PBP2_GcdR_TrpI_HvrB_AmpR_like"/>
    <property type="match status" value="1"/>
</dbReference>
<keyword evidence="3" id="KW-0238">DNA-binding</keyword>
<dbReference type="Pfam" id="PF00126">
    <property type="entry name" value="HTH_1"/>
    <property type="match status" value="1"/>
</dbReference>
<dbReference type="SUPFAM" id="SSF53850">
    <property type="entry name" value="Periplasmic binding protein-like II"/>
    <property type="match status" value="1"/>
</dbReference>
<dbReference type="InterPro" id="IPR000847">
    <property type="entry name" value="LysR_HTH_N"/>
</dbReference>
<dbReference type="InterPro" id="IPR058163">
    <property type="entry name" value="LysR-type_TF_proteobact-type"/>
</dbReference>